<proteinExistence type="predicted"/>
<keyword evidence="3" id="KW-1185">Reference proteome</keyword>
<reference evidence="2" key="1">
    <citation type="journal article" date="2014" name="Int. J. Syst. Evol. Microbiol.">
        <title>Complete genome of a new Firmicutes species belonging to the dominant human colonic microbiota ('Ruminococcus bicirculans') reveals two chromosomes and a selective capacity to utilize plant glucans.</title>
        <authorList>
            <consortium name="NISC Comparative Sequencing Program"/>
            <person name="Wegmann U."/>
            <person name="Louis P."/>
            <person name="Goesmann A."/>
            <person name="Henrissat B."/>
            <person name="Duncan S.H."/>
            <person name="Flint H.J."/>
        </authorList>
    </citation>
    <scope>NUCLEOTIDE SEQUENCE</scope>
    <source>
        <strain evidence="2">CECT 7184</strain>
    </source>
</reference>
<dbReference type="Proteomes" id="UP001242368">
    <property type="component" value="Unassembled WGS sequence"/>
</dbReference>
<dbReference type="EMBL" id="JAUFQU010000087">
    <property type="protein sequence ID" value="MDN3710398.1"/>
    <property type="molecule type" value="Genomic_DNA"/>
</dbReference>
<accession>A0ABT8D4V9</accession>
<protein>
    <submittedName>
        <fullName evidence="2">Uncharacterized protein</fullName>
    </submittedName>
</protein>
<reference evidence="3" key="2">
    <citation type="journal article" date="2019" name="Int. J. Syst. Evol. Microbiol.">
        <title>The Global Catalogue of Microorganisms (GCM) 10K type strain sequencing project: providing services to taxonomists for standard genome sequencing and annotation.</title>
        <authorList>
            <consortium name="The Broad Institute Genomics Platform"/>
            <consortium name="The Broad Institute Genome Sequencing Center for Infectious Disease"/>
            <person name="Wu L."/>
            <person name="Ma J."/>
        </authorList>
    </citation>
    <scope>NUCLEOTIDE SEQUENCE [LARGE SCALE GENOMIC DNA]</scope>
    <source>
        <strain evidence="3">CECT 7184</strain>
    </source>
</reference>
<dbReference type="RefSeq" id="WP_290365546.1">
    <property type="nucleotide sequence ID" value="NZ_JAUFQU010000087.1"/>
</dbReference>
<organism evidence="2 3">
    <name type="scientific">Paenimyroides ceti</name>
    <dbReference type="NCBI Taxonomy" id="395087"/>
    <lineage>
        <taxon>Bacteria</taxon>
        <taxon>Pseudomonadati</taxon>
        <taxon>Bacteroidota</taxon>
        <taxon>Flavobacteriia</taxon>
        <taxon>Flavobacteriales</taxon>
        <taxon>Flavobacteriaceae</taxon>
        <taxon>Paenimyroides</taxon>
    </lineage>
</organism>
<evidence type="ECO:0000313" key="3">
    <source>
        <dbReference type="Proteomes" id="UP001242368"/>
    </source>
</evidence>
<comment type="caution">
    <text evidence="2">The sequence shown here is derived from an EMBL/GenBank/DDBJ whole genome shotgun (WGS) entry which is preliminary data.</text>
</comment>
<name>A0ABT8D4V9_9FLAO</name>
<reference evidence="2" key="3">
    <citation type="submission" date="2023-06" db="EMBL/GenBank/DDBJ databases">
        <authorList>
            <person name="Lucena T."/>
            <person name="Sun Q."/>
        </authorList>
    </citation>
    <scope>NUCLEOTIDE SEQUENCE</scope>
    <source>
        <strain evidence="2">CECT 7184</strain>
    </source>
</reference>
<evidence type="ECO:0000313" key="1">
    <source>
        <dbReference type="EMBL" id="MDN3710398.1"/>
    </source>
</evidence>
<evidence type="ECO:0000313" key="2">
    <source>
        <dbReference type="EMBL" id="MDN3710422.1"/>
    </source>
</evidence>
<dbReference type="EMBL" id="JAUFQU010000088">
    <property type="protein sequence ID" value="MDN3710422.1"/>
    <property type="molecule type" value="Genomic_DNA"/>
</dbReference>
<gene>
    <name evidence="1" type="ORF">QW060_26625</name>
    <name evidence="2" type="ORF">QW060_26765</name>
</gene>
<sequence>MLTIGTIILVGNPIKELKANEPPTQQQAQKLNQSKESFDVYLNSENKIEYRKYDFRRIKGTELPFKIIPNKEDKYSFEAYRPTSKSKMVGLLAMIMVNSEVICFGLTKMVLNTKKLQQEILRIFLRSMAKYSSQKA</sequence>